<evidence type="ECO:0000313" key="8">
    <source>
        <dbReference type="EMBL" id="MBB2899963.1"/>
    </source>
</evidence>
<dbReference type="SMART" id="SM00448">
    <property type="entry name" value="REC"/>
    <property type="match status" value="1"/>
</dbReference>
<dbReference type="GO" id="GO:0000160">
    <property type="term" value="P:phosphorelay signal transduction system"/>
    <property type="evidence" value="ECO:0007669"/>
    <property type="project" value="InterPro"/>
</dbReference>
<keyword evidence="4" id="KW-0804">Transcription</keyword>
<keyword evidence="1 5" id="KW-0597">Phosphoprotein</keyword>
<organism evidence="8 9">
    <name type="scientific">Kineococcus radiotolerans</name>
    <dbReference type="NCBI Taxonomy" id="131568"/>
    <lineage>
        <taxon>Bacteria</taxon>
        <taxon>Bacillati</taxon>
        <taxon>Actinomycetota</taxon>
        <taxon>Actinomycetes</taxon>
        <taxon>Kineosporiales</taxon>
        <taxon>Kineosporiaceae</taxon>
        <taxon>Kineococcus</taxon>
    </lineage>
</organism>
<sequence length="249" mass="25772">MTVPDVTEPAMSPIRVVLVDDQQLVRAGFRMVLDSQPDLQVVAEASDGADAVRVVAATRCDVVLMDVRMPGLDGIEATRRITGSGTAGAGPDAGAPKVVVLTTFDLDEYVVAAIGAGASGFLLKDAPPEELLAAVRTVHSGDAVIAASSTRRLLQHVGPMLRAGAASPAAAAQGVPADLTPRELEVLECMAHGLSNGEIAARFVVSEATVKTHVGRVLAKTRSRDRVQAVVLAYAAGLVQPGDVLRDAR</sequence>
<evidence type="ECO:0000259" key="7">
    <source>
        <dbReference type="PROSITE" id="PS50110"/>
    </source>
</evidence>
<feature type="domain" description="Response regulatory" evidence="7">
    <location>
        <begin position="15"/>
        <end position="139"/>
    </location>
</feature>
<dbReference type="Gene3D" id="3.40.50.2300">
    <property type="match status" value="1"/>
</dbReference>
<dbReference type="AlphaFoldDB" id="A0A7W4TJD7"/>
<dbReference type="PROSITE" id="PS50043">
    <property type="entry name" value="HTH_LUXR_2"/>
    <property type="match status" value="1"/>
</dbReference>
<dbReference type="SMART" id="SM00421">
    <property type="entry name" value="HTH_LUXR"/>
    <property type="match status" value="1"/>
</dbReference>
<evidence type="ECO:0000256" key="5">
    <source>
        <dbReference type="PROSITE-ProRule" id="PRU00169"/>
    </source>
</evidence>
<keyword evidence="2" id="KW-0805">Transcription regulation</keyword>
<evidence type="ECO:0000313" key="9">
    <source>
        <dbReference type="Proteomes" id="UP000533269"/>
    </source>
</evidence>
<evidence type="ECO:0000259" key="6">
    <source>
        <dbReference type="PROSITE" id="PS50043"/>
    </source>
</evidence>
<dbReference type="Proteomes" id="UP000533269">
    <property type="component" value="Unassembled WGS sequence"/>
</dbReference>
<dbReference type="InterPro" id="IPR001789">
    <property type="entry name" value="Sig_transdc_resp-reg_receiver"/>
</dbReference>
<dbReference type="CDD" id="cd06170">
    <property type="entry name" value="LuxR_C_like"/>
    <property type="match status" value="1"/>
</dbReference>
<dbReference type="PROSITE" id="PS00622">
    <property type="entry name" value="HTH_LUXR_1"/>
    <property type="match status" value="1"/>
</dbReference>
<dbReference type="SUPFAM" id="SSF46894">
    <property type="entry name" value="C-terminal effector domain of the bipartite response regulators"/>
    <property type="match status" value="1"/>
</dbReference>
<evidence type="ECO:0000256" key="2">
    <source>
        <dbReference type="ARBA" id="ARBA00023015"/>
    </source>
</evidence>
<evidence type="ECO:0000256" key="3">
    <source>
        <dbReference type="ARBA" id="ARBA00023125"/>
    </source>
</evidence>
<dbReference type="InterPro" id="IPR058245">
    <property type="entry name" value="NreC/VraR/RcsB-like_REC"/>
</dbReference>
<dbReference type="InterPro" id="IPR000792">
    <property type="entry name" value="Tscrpt_reg_LuxR_C"/>
</dbReference>
<dbReference type="Pfam" id="PF00196">
    <property type="entry name" value="GerE"/>
    <property type="match status" value="1"/>
</dbReference>
<dbReference type="PANTHER" id="PTHR43214:SF24">
    <property type="entry name" value="TRANSCRIPTIONAL REGULATORY PROTEIN NARL-RELATED"/>
    <property type="match status" value="1"/>
</dbReference>
<evidence type="ECO:0000256" key="1">
    <source>
        <dbReference type="ARBA" id="ARBA00022553"/>
    </source>
</evidence>
<dbReference type="SUPFAM" id="SSF52172">
    <property type="entry name" value="CheY-like"/>
    <property type="match status" value="1"/>
</dbReference>
<dbReference type="Pfam" id="PF00072">
    <property type="entry name" value="Response_reg"/>
    <property type="match status" value="1"/>
</dbReference>
<reference evidence="8 9" key="1">
    <citation type="submission" date="2020-08" db="EMBL/GenBank/DDBJ databases">
        <title>The Agave Microbiome: Exploring the role of microbial communities in plant adaptations to desert environments.</title>
        <authorList>
            <person name="Partida-Martinez L.P."/>
        </authorList>
    </citation>
    <scope>NUCLEOTIDE SEQUENCE [LARGE SCALE GENOMIC DNA]</scope>
    <source>
        <strain evidence="8 9">AS2.23</strain>
    </source>
</reference>
<dbReference type="PANTHER" id="PTHR43214">
    <property type="entry name" value="TWO-COMPONENT RESPONSE REGULATOR"/>
    <property type="match status" value="1"/>
</dbReference>
<dbReference type="GO" id="GO:0003677">
    <property type="term" value="F:DNA binding"/>
    <property type="evidence" value="ECO:0007669"/>
    <property type="project" value="UniProtKB-KW"/>
</dbReference>
<keyword evidence="3 8" id="KW-0238">DNA-binding</keyword>
<feature type="domain" description="HTH luxR-type" evidence="6">
    <location>
        <begin position="172"/>
        <end position="237"/>
    </location>
</feature>
<reference evidence="8 9" key="2">
    <citation type="submission" date="2020-08" db="EMBL/GenBank/DDBJ databases">
        <authorList>
            <person name="Partida-Martinez L."/>
            <person name="Huntemann M."/>
            <person name="Clum A."/>
            <person name="Wang J."/>
            <person name="Palaniappan K."/>
            <person name="Ritter S."/>
            <person name="Chen I.-M."/>
            <person name="Stamatis D."/>
            <person name="Reddy T."/>
            <person name="O'Malley R."/>
            <person name="Daum C."/>
            <person name="Shapiro N."/>
            <person name="Ivanova N."/>
            <person name="Kyrpides N."/>
            <person name="Woyke T."/>
        </authorList>
    </citation>
    <scope>NUCLEOTIDE SEQUENCE [LARGE SCALE GENOMIC DNA]</scope>
    <source>
        <strain evidence="8 9">AS2.23</strain>
    </source>
</reference>
<name>A0A7W4TJD7_KINRA</name>
<protein>
    <submittedName>
        <fullName evidence="8">DNA-binding NarL/FixJ family response regulator</fullName>
    </submittedName>
</protein>
<feature type="modified residue" description="4-aspartylphosphate" evidence="5">
    <location>
        <position position="66"/>
    </location>
</feature>
<dbReference type="PRINTS" id="PR00038">
    <property type="entry name" value="HTHLUXR"/>
</dbReference>
<dbReference type="EMBL" id="JACHVY010000001">
    <property type="protein sequence ID" value="MBB2899963.1"/>
    <property type="molecule type" value="Genomic_DNA"/>
</dbReference>
<dbReference type="CDD" id="cd17535">
    <property type="entry name" value="REC_NarL-like"/>
    <property type="match status" value="1"/>
</dbReference>
<accession>A0A7W4TJD7</accession>
<proteinExistence type="predicted"/>
<evidence type="ECO:0000256" key="4">
    <source>
        <dbReference type="ARBA" id="ARBA00023163"/>
    </source>
</evidence>
<dbReference type="GO" id="GO:0006355">
    <property type="term" value="P:regulation of DNA-templated transcription"/>
    <property type="evidence" value="ECO:0007669"/>
    <property type="project" value="InterPro"/>
</dbReference>
<dbReference type="InterPro" id="IPR011006">
    <property type="entry name" value="CheY-like_superfamily"/>
</dbReference>
<dbReference type="InterPro" id="IPR016032">
    <property type="entry name" value="Sig_transdc_resp-reg_C-effctor"/>
</dbReference>
<comment type="caution">
    <text evidence="8">The sequence shown here is derived from an EMBL/GenBank/DDBJ whole genome shotgun (WGS) entry which is preliminary data.</text>
</comment>
<gene>
    <name evidence="8" type="ORF">FHR75_000751</name>
</gene>
<dbReference type="PROSITE" id="PS50110">
    <property type="entry name" value="RESPONSE_REGULATORY"/>
    <property type="match status" value="1"/>
</dbReference>
<dbReference type="InterPro" id="IPR039420">
    <property type="entry name" value="WalR-like"/>
</dbReference>